<dbReference type="AlphaFoldDB" id="A0A2A2SIL9"/>
<comment type="caution">
    <text evidence="1">The sequence shown here is derived from an EMBL/GenBank/DDBJ whole genome shotgun (WGS) entry which is preliminary data.</text>
</comment>
<dbReference type="PANTHER" id="PTHR38436:SF1">
    <property type="entry name" value="ESTER CYCLASE"/>
    <property type="match status" value="1"/>
</dbReference>
<gene>
    <name evidence="1" type="ORF">CKY28_07065</name>
</gene>
<proteinExistence type="predicted"/>
<dbReference type="GO" id="GO:0030638">
    <property type="term" value="P:polyketide metabolic process"/>
    <property type="evidence" value="ECO:0007669"/>
    <property type="project" value="InterPro"/>
</dbReference>
<keyword evidence="2" id="KW-1185">Reference proteome</keyword>
<dbReference type="RefSeq" id="WP_095997577.1">
    <property type="nucleotide sequence ID" value="NZ_NSLI01000002.1"/>
</dbReference>
<sequence length="324" mass="35223">MRPITAPYPDVPSFIYGCTREIWEERGVGAKLARYYAEDCLVRAPSGLTTSMKGVAADTLQTLHQFPDRELVGEDVIWDDGGDRSFLSSHRLISVMRHLGNGSFGAATGALVKSRIIADCWVRDGVITEEWLVRDGAAFARSLGLAPSDLAARLCEQDRAAGRPITFFTPADDRVGAYRPRVADDPAVELVVAAYSAIWGEKTPAAIRGHYFPGVAVALPGGEVANGAGELDRFVVGLLASIPDATLSIHSATVNRESEKPVRVAIRWSLDGHQTGWGRFGCPTSAPLHVMGLSHLHVSEQQIVAEWFLIDEVSIWKQILAHTR</sequence>
<reference evidence="2" key="1">
    <citation type="submission" date="2017-09" db="EMBL/GenBank/DDBJ databases">
        <authorList>
            <person name="Feng G."/>
            <person name="Zhu H."/>
        </authorList>
    </citation>
    <scope>NUCLEOTIDE SEQUENCE [LARGE SCALE GENOMIC DNA]</scope>
    <source>
        <strain evidence="2">1PNM-20</strain>
    </source>
</reference>
<dbReference type="InterPro" id="IPR032710">
    <property type="entry name" value="NTF2-like_dom_sf"/>
</dbReference>
<evidence type="ECO:0000313" key="1">
    <source>
        <dbReference type="EMBL" id="PAX09079.1"/>
    </source>
</evidence>
<dbReference type="PANTHER" id="PTHR38436">
    <property type="entry name" value="POLYKETIDE CYCLASE SNOAL-LIKE DOMAIN"/>
    <property type="match status" value="1"/>
</dbReference>
<dbReference type="EMBL" id="NSLI01000002">
    <property type="protein sequence ID" value="PAX09079.1"/>
    <property type="molecule type" value="Genomic_DNA"/>
</dbReference>
<dbReference type="SUPFAM" id="SSF54427">
    <property type="entry name" value="NTF2-like"/>
    <property type="match status" value="2"/>
</dbReference>
<dbReference type="Gene3D" id="3.10.450.50">
    <property type="match status" value="2"/>
</dbReference>
<organism evidence="1 2">
    <name type="scientific">Sphingomonas lenta</name>
    <dbReference type="NCBI Taxonomy" id="1141887"/>
    <lineage>
        <taxon>Bacteria</taxon>
        <taxon>Pseudomonadati</taxon>
        <taxon>Pseudomonadota</taxon>
        <taxon>Alphaproteobacteria</taxon>
        <taxon>Sphingomonadales</taxon>
        <taxon>Sphingomonadaceae</taxon>
        <taxon>Sphingomonas</taxon>
    </lineage>
</organism>
<dbReference type="InterPro" id="IPR009959">
    <property type="entry name" value="Cyclase_SnoaL-like"/>
</dbReference>
<evidence type="ECO:0000313" key="2">
    <source>
        <dbReference type="Proteomes" id="UP000218151"/>
    </source>
</evidence>
<dbReference type="Pfam" id="PF07366">
    <property type="entry name" value="SnoaL"/>
    <property type="match status" value="1"/>
</dbReference>
<dbReference type="OrthoDB" id="2769928at2"/>
<protein>
    <submittedName>
        <fullName evidence="1">Polyketide cyclase</fullName>
    </submittedName>
</protein>
<accession>A0A2A2SIL9</accession>
<name>A0A2A2SIL9_9SPHN</name>
<dbReference type="Proteomes" id="UP000218151">
    <property type="component" value="Unassembled WGS sequence"/>
</dbReference>